<gene>
    <name evidence="1" type="ORF">FHW37_107172</name>
</gene>
<evidence type="ECO:0000313" key="1">
    <source>
        <dbReference type="EMBL" id="TWF49805.1"/>
    </source>
</evidence>
<protein>
    <submittedName>
        <fullName evidence="1">Uncharacterized protein</fullName>
    </submittedName>
</protein>
<sequence length="162" mass="18284">MRFFTSEWATGDDESDAVANQQNFLNSLDPDDPVYSFATSVNLHDARLDRVVFDSATRHLKLLLLSGDLQVGYWRTEISYADAAVQGRDILAAALDTRSAEVWYDEFYLADNRMTHAFLLVPESLRGSVAQEFEITFTSFSYTQQPIEGRVLATADNISIWS</sequence>
<reference evidence="1 2" key="1">
    <citation type="submission" date="2019-06" db="EMBL/GenBank/DDBJ databases">
        <title>Sorghum-associated microbial communities from plants grown in Nebraska, USA.</title>
        <authorList>
            <person name="Schachtman D."/>
        </authorList>
    </citation>
    <scope>NUCLEOTIDE SEQUENCE [LARGE SCALE GENOMIC DNA]</scope>
    <source>
        <strain evidence="1 2">1225</strain>
    </source>
</reference>
<accession>A0A561QHE9</accession>
<dbReference type="EMBL" id="VIWP01000007">
    <property type="protein sequence ID" value="TWF49805.1"/>
    <property type="molecule type" value="Genomic_DNA"/>
</dbReference>
<dbReference type="Proteomes" id="UP000320653">
    <property type="component" value="Unassembled WGS sequence"/>
</dbReference>
<comment type="caution">
    <text evidence="1">The sequence shown here is derived from an EMBL/GenBank/DDBJ whole genome shotgun (WGS) entry which is preliminary data.</text>
</comment>
<dbReference type="AlphaFoldDB" id="A0A561QHE9"/>
<proteinExistence type="predicted"/>
<evidence type="ECO:0000313" key="2">
    <source>
        <dbReference type="Proteomes" id="UP000320653"/>
    </source>
</evidence>
<dbReference type="OrthoDB" id="8410535at2"/>
<dbReference type="RefSeq" id="WP_145641084.1">
    <property type="nucleotide sequence ID" value="NZ_VIWP01000007.1"/>
</dbReference>
<name>A0A561QHE9_9HYPH</name>
<organism evidence="1 2">
    <name type="scientific">Neorhizobium alkalisoli</name>
    <dbReference type="NCBI Taxonomy" id="528178"/>
    <lineage>
        <taxon>Bacteria</taxon>
        <taxon>Pseudomonadati</taxon>
        <taxon>Pseudomonadota</taxon>
        <taxon>Alphaproteobacteria</taxon>
        <taxon>Hyphomicrobiales</taxon>
        <taxon>Rhizobiaceae</taxon>
        <taxon>Rhizobium/Agrobacterium group</taxon>
        <taxon>Neorhizobium</taxon>
    </lineage>
</organism>
<keyword evidence="2" id="KW-1185">Reference proteome</keyword>